<organism evidence="5 6">
    <name type="scientific">Ferroglobus placidus (strain DSM 10642 / AEDII12DO)</name>
    <dbReference type="NCBI Taxonomy" id="589924"/>
    <lineage>
        <taxon>Archaea</taxon>
        <taxon>Methanobacteriati</taxon>
        <taxon>Methanobacteriota</taxon>
        <taxon>Archaeoglobi</taxon>
        <taxon>Archaeoglobales</taxon>
        <taxon>Archaeoglobaceae</taxon>
        <taxon>Ferroglobus</taxon>
    </lineage>
</organism>
<dbReference type="STRING" id="589924.Ferp_0650"/>
<comment type="similarity">
    <text evidence="1">Belongs to the BlaI transcriptional regulatory family.</text>
</comment>
<keyword evidence="4" id="KW-0804">Transcription</keyword>
<dbReference type="Pfam" id="PF03965">
    <property type="entry name" value="Penicillinase_R"/>
    <property type="match status" value="1"/>
</dbReference>
<evidence type="ECO:0000313" key="6">
    <source>
        <dbReference type="Proteomes" id="UP000002613"/>
    </source>
</evidence>
<dbReference type="InterPro" id="IPR036388">
    <property type="entry name" value="WH-like_DNA-bd_sf"/>
</dbReference>
<dbReference type="PaxDb" id="589924-Ferp_0650"/>
<keyword evidence="3" id="KW-0238">DNA-binding</keyword>
<dbReference type="HOGENOM" id="CLU_111439_0_0_2"/>
<keyword evidence="2" id="KW-0805">Transcription regulation</keyword>
<gene>
    <name evidence="5" type="ordered locus">Ferp_0650</name>
</gene>
<dbReference type="InterPro" id="IPR005650">
    <property type="entry name" value="BlaI_family"/>
</dbReference>
<proteinExistence type="inferred from homology"/>
<dbReference type="EMBL" id="CP001899">
    <property type="protein sequence ID" value="ADC64821.1"/>
    <property type="molecule type" value="Genomic_DNA"/>
</dbReference>
<dbReference type="InterPro" id="IPR036390">
    <property type="entry name" value="WH_DNA-bd_sf"/>
</dbReference>
<protein>
    <submittedName>
        <fullName evidence="5">Transcriptional regulator, TrmB</fullName>
    </submittedName>
</protein>
<sequence length="215" mass="24876">MLPLKDRELKVLEIVRKLGEASAKDVWKNLKEENIPYTTVSSILKKLNKLGIVEKRAVKSRGRKGVKYIYRIDKNIANKFFEAYKRITGREDFTDFAKIIDRKLIHTSWNSVAFVDKNGRIIFAYAGGKVIGDDLIGERIEDVHPPLTSKFVKQIFMELARGERSEFRRIVEVEGEKFEKFYRAVRAGGEFLGVIVITRKLEESKEKISRDIILP</sequence>
<dbReference type="Proteomes" id="UP000002613">
    <property type="component" value="Chromosome"/>
</dbReference>
<dbReference type="OrthoDB" id="384204at2157"/>
<evidence type="ECO:0000256" key="4">
    <source>
        <dbReference type="ARBA" id="ARBA00023163"/>
    </source>
</evidence>
<dbReference type="RefSeq" id="WP_012965167.1">
    <property type="nucleotide sequence ID" value="NC_013849.1"/>
</dbReference>
<accession>D3S3I8</accession>
<name>D3S3I8_FERPA</name>
<dbReference type="GO" id="GO:0045892">
    <property type="term" value="P:negative regulation of DNA-templated transcription"/>
    <property type="evidence" value="ECO:0007669"/>
    <property type="project" value="InterPro"/>
</dbReference>
<dbReference type="KEGG" id="fpl:Ferp_0650"/>
<dbReference type="eggNOG" id="arCOG02242">
    <property type="taxonomic scope" value="Archaea"/>
</dbReference>
<keyword evidence="6" id="KW-1185">Reference proteome</keyword>
<dbReference type="GeneID" id="8778153"/>
<dbReference type="Pfam" id="PF13596">
    <property type="entry name" value="PAS_10"/>
    <property type="match status" value="1"/>
</dbReference>
<evidence type="ECO:0000256" key="3">
    <source>
        <dbReference type="ARBA" id="ARBA00023125"/>
    </source>
</evidence>
<dbReference type="SUPFAM" id="SSF46785">
    <property type="entry name" value="Winged helix' DNA-binding domain"/>
    <property type="match status" value="1"/>
</dbReference>
<dbReference type="AlphaFoldDB" id="D3S3I8"/>
<dbReference type="Gene3D" id="3.30.450.20">
    <property type="entry name" value="PAS domain"/>
    <property type="match status" value="1"/>
</dbReference>
<reference evidence="5 6" key="2">
    <citation type="journal article" date="2011" name="Stand. Genomic Sci.">
        <title>Complete genome sequence of Ferroglobus placidus AEDII12DO.</title>
        <authorList>
            <person name="Anderson I."/>
            <person name="Risso C."/>
            <person name="Holmes D."/>
            <person name="Lucas S."/>
            <person name="Copeland A."/>
            <person name="Lapidus A."/>
            <person name="Cheng J.F."/>
            <person name="Bruce D."/>
            <person name="Goodwin L."/>
            <person name="Pitluck S."/>
            <person name="Saunders E."/>
            <person name="Brettin T."/>
            <person name="Detter J.C."/>
            <person name="Han C."/>
            <person name="Tapia R."/>
            <person name="Larimer F."/>
            <person name="Land M."/>
            <person name="Hauser L."/>
            <person name="Woyke T."/>
            <person name="Lovley D."/>
            <person name="Kyrpides N."/>
            <person name="Ivanova N."/>
        </authorList>
    </citation>
    <scope>NUCLEOTIDE SEQUENCE [LARGE SCALE GENOMIC DNA]</scope>
    <source>
        <strain evidence="6">DSM 10642 / AEDII12DO</strain>
    </source>
</reference>
<evidence type="ECO:0000256" key="1">
    <source>
        <dbReference type="ARBA" id="ARBA00011046"/>
    </source>
</evidence>
<reference evidence="6" key="1">
    <citation type="submission" date="2010-02" db="EMBL/GenBank/DDBJ databases">
        <title>Complete sequence of Ferroglobus placidus DSM 10642.</title>
        <authorList>
            <consortium name="US DOE Joint Genome Institute"/>
            <person name="Lucas S."/>
            <person name="Copeland A."/>
            <person name="Lapidus A."/>
            <person name="Cheng J.-F."/>
            <person name="Bruce D."/>
            <person name="Goodwin L."/>
            <person name="Pitluck S."/>
            <person name="Saunders E."/>
            <person name="Brettin T."/>
            <person name="Detter J.C."/>
            <person name="Han C."/>
            <person name="Tapia R."/>
            <person name="Larimer F."/>
            <person name="Land M."/>
            <person name="Hauser L."/>
            <person name="Kyrpides N."/>
            <person name="Ivanova N."/>
            <person name="Holmes D."/>
            <person name="Lovley D."/>
            <person name="Kyrpides N."/>
            <person name="Anderson I.J."/>
            <person name="Woyke T."/>
        </authorList>
    </citation>
    <scope>NUCLEOTIDE SEQUENCE [LARGE SCALE GENOMIC DNA]</scope>
    <source>
        <strain evidence="6">DSM 10642 / AEDII12DO</strain>
    </source>
</reference>
<evidence type="ECO:0000256" key="2">
    <source>
        <dbReference type="ARBA" id="ARBA00023015"/>
    </source>
</evidence>
<dbReference type="GO" id="GO:0003677">
    <property type="term" value="F:DNA binding"/>
    <property type="evidence" value="ECO:0007669"/>
    <property type="project" value="UniProtKB-KW"/>
</dbReference>
<evidence type="ECO:0000313" key="5">
    <source>
        <dbReference type="EMBL" id="ADC64821.1"/>
    </source>
</evidence>
<dbReference type="eggNOG" id="arCOG01472">
    <property type="taxonomic scope" value="Archaea"/>
</dbReference>
<dbReference type="Gene3D" id="1.10.10.10">
    <property type="entry name" value="Winged helix-like DNA-binding domain superfamily/Winged helix DNA-binding domain"/>
    <property type="match status" value="1"/>
</dbReference>